<dbReference type="AlphaFoldDB" id="A0A0F9C8I1"/>
<dbReference type="Gene3D" id="2.150.10.10">
    <property type="entry name" value="Serralysin-like metalloprotease, C-terminal"/>
    <property type="match status" value="1"/>
</dbReference>
<evidence type="ECO:0000313" key="2">
    <source>
        <dbReference type="EMBL" id="KKL22617.1"/>
    </source>
</evidence>
<dbReference type="EMBL" id="LAZR01037283">
    <property type="protein sequence ID" value="KKL22617.1"/>
    <property type="molecule type" value="Genomic_DNA"/>
</dbReference>
<organism evidence="2">
    <name type="scientific">marine sediment metagenome</name>
    <dbReference type="NCBI Taxonomy" id="412755"/>
    <lineage>
        <taxon>unclassified sequences</taxon>
        <taxon>metagenomes</taxon>
        <taxon>ecological metagenomes</taxon>
    </lineage>
</organism>
<feature type="region of interest" description="Disordered" evidence="1">
    <location>
        <begin position="29"/>
        <end position="49"/>
    </location>
</feature>
<dbReference type="SUPFAM" id="SSF51120">
    <property type="entry name" value="beta-Roll"/>
    <property type="match status" value="1"/>
</dbReference>
<comment type="caution">
    <text evidence="2">The sequence shown here is derived from an EMBL/GenBank/DDBJ whole genome shotgun (WGS) entry which is preliminary data.</text>
</comment>
<sequence>MIKNVKFYSTDANNIFSQTVGDVSVWTGSSTPSGKATITDNQTGGKDQTLDKETKGEIASADVTINGLTSTGSRVDAERAWTVRDTVTGETFEVVQFRVSTGPAKGKYTLSEQPLVAGRSYEIMDYEKDPDTTQGEPTFRYSDYEGTPNEVSGGDGAQTINSAYTGDPEGDKVDNGFGSGPDGMGDHVRAGEGNDSISSGLGADSVEGGGGADTISGGTGNDTIHGDYAIQSQAEYLDWSAAGADEENLTDFTQNTGQVNVSVSFADTGDNSAVFQVESTDVVYTGDGEPMSNTSSALLGGSGNGETSVTTISFAAADPQSGISDEVADVQFRINDIDWLQDGHRDIVTVEAFDANGNPVPVTLSPGTGDTVSGNTVTANDSTQSVTDEAGSLLVQVAGPVSSIKITYANGLDSMQAVWVSDVHFRTVE</sequence>
<reference evidence="2" key="1">
    <citation type="journal article" date="2015" name="Nature">
        <title>Complex archaea that bridge the gap between prokaryotes and eukaryotes.</title>
        <authorList>
            <person name="Spang A."/>
            <person name="Saw J.H."/>
            <person name="Jorgensen S.L."/>
            <person name="Zaremba-Niedzwiedzka K."/>
            <person name="Martijn J."/>
            <person name="Lind A.E."/>
            <person name="van Eijk R."/>
            <person name="Schleper C."/>
            <person name="Guy L."/>
            <person name="Ettema T.J."/>
        </authorList>
    </citation>
    <scope>NUCLEOTIDE SEQUENCE</scope>
</reference>
<feature type="compositionally biased region" description="Polar residues" evidence="1">
    <location>
        <begin position="29"/>
        <end position="46"/>
    </location>
</feature>
<feature type="region of interest" description="Disordered" evidence="1">
    <location>
        <begin position="192"/>
        <end position="217"/>
    </location>
</feature>
<accession>A0A0F9C8I1</accession>
<dbReference type="InterPro" id="IPR011049">
    <property type="entry name" value="Serralysin-like_metalloprot_C"/>
</dbReference>
<evidence type="ECO:0000256" key="1">
    <source>
        <dbReference type="SAM" id="MobiDB-lite"/>
    </source>
</evidence>
<proteinExistence type="predicted"/>
<protein>
    <submittedName>
        <fullName evidence="2">Uncharacterized protein</fullName>
    </submittedName>
</protein>
<dbReference type="Pfam" id="PF00353">
    <property type="entry name" value="HemolysinCabind"/>
    <property type="match status" value="1"/>
</dbReference>
<feature type="non-terminal residue" evidence="2">
    <location>
        <position position="429"/>
    </location>
</feature>
<dbReference type="InterPro" id="IPR001343">
    <property type="entry name" value="Hemolysn_Ca-bd"/>
</dbReference>
<dbReference type="GO" id="GO:0005509">
    <property type="term" value="F:calcium ion binding"/>
    <property type="evidence" value="ECO:0007669"/>
    <property type="project" value="InterPro"/>
</dbReference>
<gene>
    <name evidence="2" type="ORF">LCGC14_2433640</name>
</gene>
<feature type="compositionally biased region" description="Gly residues" evidence="1">
    <location>
        <begin position="207"/>
        <end position="217"/>
    </location>
</feature>
<name>A0A0F9C8I1_9ZZZZ</name>